<gene>
    <name evidence="2" type="ORF">SOL01_12690</name>
</gene>
<feature type="transmembrane region" description="Helical" evidence="1">
    <location>
        <begin position="181"/>
        <end position="200"/>
    </location>
</feature>
<organism evidence="2 3">
    <name type="scientific">Streptococcus cristatus</name>
    <dbReference type="NCBI Taxonomy" id="45634"/>
    <lineage>
        <taxon>Bacteria</taxon>
        <taxon>Bacillati</taxon>
        <taxon>Bacillota</taxon>
        <taxon>Bacilli</taxon>
        <taxon>Lactobacillales</taxon>
        <taxon>Streptococcaceae</taxon>
        <taxon>Streptococcus</taxon>
    </lineage>
</organism>
<name>A0A512ACG4_STRCR</name>
<feature type="transmembrane region" description="Helical" evidence="1">
    <location>
        <begin position="207"/>
        <end position="225"/>
    </location>
</feature>
<proteinExistence type="predicted"/>
<keyword evidence="1" id="KW-1133">Transmembrane helix</keyword>
<comment type="caution">
    <text evidence="2">The sequence shown here is derived from an EMBL/GenBank/DDBJ whole genome shotgun (WGS) entry which is preliminary data.</text>
</comment>
<feature type="transmembrane region" description="Helical" evidence="1">
    <location>
        <begin position="30"/>
        <end position="47"/>
    </location>
</feature>
<evidence type="ECO:0000313" key="2">
    <source>
        <dbReference type="EMBL" id="GEN97395.1"/>
    </source>
</evidence>
<feature type="transmembrane region" description="Helical" evidence="1">
    <location>
        <begin position="237"/>
        <end position="259"/>
    </location>
</feature>
<evidence type="ECO:0000313" key="3">
    <source>
        <dbReference type="Proteomes" id="UP000321868"/>
    </source>
</evidence>
<dbReference type="RefSeq" id="WP_111694593.1">
    <property type="nucleotide sequence ID" value="NZ_BJYQ01000078.1"/>
</dbReference>
<dbReference type="NCBIfam" id="TIGR04370">
    <property type="entry name" value="glyco_rpt_poly"/>
    <property type="match status" value="1"/>
</dbReference>
<accession>A0A512ACG4</accession>
<dbReference type="AlphaFoldDB" id="A0A512ACG4"/>
<feature type="transmembrane region" description="Helical" evidence="1">
    <location>
        <begin position="351"/>
        <end position="372"/>
    </location>
</feature>
<sequence>MVFLLILGSLFLTMFAIRMAKKDYANPGFIYLAVWLIASISTALYSLKWGEDLSLITIIIILIGNTSFLIGVLLSSGLISEVNPSKKLTRSRVNTICILIVILFFIFAVKTIYMELVYLATQSKQVLSSPFKTIELARHMTTNYDFSMSRLSLNLLRINFSVGIVFFYFFCESLFSGKDTIIYRGKLLLISLIALGISLLSTGRTEMLGLISGYAVLYILFYSKYYSWNDIYYSKKLFRTLLTIGLVFILLFVVVGAFVLNRIDNQSRLGFLDNLIKYMGSPIQAFDYFLKNSYLYGKNQIFGENTLISVYGTLKSLGLSHHNLTPFLPVVNFNGDKTNVYTTYYYFIKDFGYFSILIIQLLYGFFFGSFYYSIKRKLFTPVKVIIFALFAYPLVISFFQETLLSLLTTHINRIIYALIIYSFIKLMSRVKFKIRERKI</sequence>
<dbReference type="Proteomes" id="UP000321868">
    <property type="component" value="Unassembled WGS sequence"/>
</dbReference>
<feature type="transmembrane region" description="Helical" evidence="1">
    <location>
        <begin position="384"/>
        <end position="404"/>
    </location>
</feature>
<dbReference type="OrthoDB" id="2236997at2"/>
<dbReference type="EMBL" id="BJYQ01000078">
    <property type="protein sequence ID" value="GEN97395.1"/>
    <property type="molecule type" value="Genomic_DNA"/>
</dbReference>
<feature type="transmembrane region" description="Helical" evidence="1">
    <location>
        <begin position="54"/>
        <end position="73"/>
    </location>
</feature>
<reference evidence="2 3" key="1">
    <citation type="submission" date="2019-07" db="EMBL/GenBank/DDBJ databases">
        <title>Whole genome shotgun sequence of Streptococcus oligofermentans NBRC 106105.</title>
        <authorList>
            <person name="Hosoyama A."/>
            <person name="Uohara A."/>
            <person name="Ohji S."/>
            <person name="Ichikawa N."/>
        </authorList>
    </citation>
    <scope>NUCLEOTIDE SEQUENCE [LARGE SCALE GENOMIC DNA]</scope>
    <source>
        <strain evidence="2 3">NBRC 106105</strain>
    </source>
</reference>
<protein>
    <submittedName>
        <fullName evidence="2">Polymerase</fullName>
    </submittedName>
</protein>
<keyword evidence="1" id="KW-0472">Membrane</keyword>
<evidence type="ECO:0000256" key="1">
    <source>
        <dbReference type="SAM" id="Phobius"/>
    </source>
</evidence>
<keyword evidence="1" id="KW-0812">Transmembrane</keyword>
<feature type="transmembrane region" description="Helical" evidence="1">
    <location>
        <begin position="155"/>
        <end position="175"/>
    </location>
</feature>
<feature type="transmembrane region" description="Helical" evidence="1">
    <location>
        <begin position="93"/>
        <end position="113"/>
    </location>
</feature>